<accession>A0AA48K7W1</accession>
<dbReference type="KEGG" id="msil:METEAL_14930"/>
<dbReference type="Proteomes" id="UP001238179">
    <property type="component" value="Chromosome"/>
</dbReference>
<keyword evidence="2" id="KW-1185">Reference proteome</keyword>
<name>A0AA48K7W1_9BACT</name>
<dbReference type="AlphaFoldDB" id="A0AA48K7W1"/>
<protein>
    <submittedName>
        <fullName evidence="1">Uncharacterized protein</fullName>
    </submittedName>
</protein>
<evidence type="ECO:0000313" key="2">
    <source>
        <dbReference type="Proteomes" id="UP001238179"/>
    </source>
</evidence>
<proteinExistence type="predicted"/>
<evidence type="ECO:0000313" key="1">
    <source>
        <dbReference type="EMBL" id="BDU72319.1"/>
    </source>
</evidence>
<gene>
    <name evidence="1" type="ORF">METEAL_14930</name>
</gene>
<dbReference type="EMBL" id="AP027080">
    <property type="protein sequence ID" value="BDU72319.1"/>
    <property type="molecule type" value="Genomic_DNA"/>
</dbReference>
<dbReference type="RefSeq" id="WP_316415231.1">
    <property type="nucleotide sequence ID" value="NZ_AP027080.1"/>
</dbReference>
<sequence length="77" mass="8518">MTVREEIIRLKRPPITFTPEEAIAILNSLEPGNTLEAHSIADDASLRVLSRLGGHEIVAAFRAAEDRCGFWDEAIES</sequence>
<organism evidence="1 2">
    <name type="scientific">Mesoterricola silvestris</name>
    <dbReference type="NCBI Taxonomy" id="2927979"/>
    <lineage>
        <taxon>Bacteria</taxon>
        <taxon>Pseudomonadati</taxon>
        <taxon>Acidobacteriota</taxon>
        <taxon>Holophagae</taxon>
        <taxon>Holophagales</taxon>
        <taxon>Holophagaceae</taxon>
        <taxon>Mesoterricola</taxon>
    </lineage>
</organism>
<reference evidence="2" key="1">
    <citation type="journal article" date="2023" name="Int. J. Syst. Evol. Microbiol.">
        <title>Mesoterricola silvestris gen. nov., sp. nov., Mesoterricola sediminis sp. nov., Geothrix oryzae sp. nov., Geothrix edaphica sp. nov., Geothrix rubra sp. nov., and Geothrix limicola sp. nov., six novel members of Acidobacteriota isolated from soils.</title>
        <authorList>
            <person name="Itoh H."/>
            <person name="Sugisawa Y."/>
            <person name="Mise K."/>
            <person name="Xu Z."/>
            <person name="Kuniyasu M."/>
            <person name="Ushijima N."/>
            <person name="Kawano K."/>
            <person name="Kobayashi E."/>
            <person name="Shiratori Y."/>
            <person name="Masuda Y."/>
            <person name="Senoo K."/>
        </authorList>
    </citation>
    <scope>NUCLEOTIDE SEQUENCE [LARGE SCALE GENOMIC DNA]</scope>
    <source>
        <strain evidence="2">W79</strain>
    </source>
</reference>